<feature type="region of interest" description="Disordered" evidence="1">
    <location>
        <begin position="1"/>
        <end position="23"/>
    </location>
</feature>
<keyword evidence="3" id="KW-1185">Reference proteome</keyword>
<gene>
    <name evidence="2" type="ORF">SAMN05216402_1305</name>
</gene>
<proteinExistence type="predicted"/>
<evidence type="ECO:0000256" key="1">
    <source>
        <dbReference type="SAM" id="MobiDB-lite"/>
    </source>
</evidence>
<name>A0ABY0TAY4_9PROT</name>
<dbReference type="RefSeq" id="WP_074631606.1">
    <property type="nucleotide sequence ID" value="NZ_FNKY01000001.1"/>
</dbReference>
<accession>A0ABY0TAY4</accession>
<evidence type="ECO:0000313" key="3">
    <source>
        <dbReference type="Proteomes" id="UP000183471"/>
    </source>
</evidence>
<comment type="caution">
    <text evidence="2">The sequence shown here is derived from an EMBL/GenBank/DDBJ whole genome shotgun (WGS) entry which is preliminary data.</text>
</comment>
<reference evidence="2 3" key="1">
    <citation type="submission" date="2016-10" db="EMBL/GenBank/DDBJ databases">
        <authorList>
            <person name="Varghese N."/>
            <person name="Submissions S."/>
        </authorList>
    </citation>
    <scope>NUCLEOTIDE SEQUENCE [LARGE SCALE GENOMIC DNA]</scope>
    <source>
        <strain evidence="2 3">Nl1</strain>
    </source>
</reference>
<protein>
    <submittedName>
        <fullName evidence="2">Uncharacterized protein</fullName>
    </submittedName>
</protein>
<evidence type="ECO:0000313" key="2">
    <source>
        <dbReference type="EMBL" id="SDQ55630.1"/>
    </source>
</evidence>
<sequence>MKHAKASNKEVIEPTQQVSGPSLEELQRSHYIVEALMATLPSHTKKELVDLLQTLAKGGESQAAITSAHQRALQIVSDICKPNAANANEPEDETNREETGERRQRDRRKK</sequence>
<dbReference type="Proteomes" id="UP000183471">
    <property type="component" value="Unassembled WGS sequence"/>
</dbReference>
<feature type="region of interest" description="Disordered" evidence="1">
    <location>
        <begin position="83"/>
        <end position="110"/>
    </location>
</feature>
<organism evidence="2 3">
    <name type="scientific">Nitrosospira multiformis</name>
    <dbReference type="NCBI Taxonomy" id="1231"/>
    <lineage>
        <taxon>Bacteria</taxon>
        <taxon>Pseudomonadati</taxon>
        <taxon>Pseudomonadota</taxon>
        <taxon>Betaproteobacteria</taxon>
        <taxon>Nitrosomonadales</taxon>
        <taxon>Nitrosomonadaceae</taxon>
        <taxon>Nitrosospira</taxon>
    </lineage>
</organism>
<dbReference type="EMBL" id="FNKY01000001">
    <property type="protein sequence ID" value="SDQ55630.1"/>
    <property type="molecule type" value="Genomic_DNA"/>
</dbReference>